<evidence type="ECO:0000313" key="1">
    <source>
        <dbReference type="EMBL" id="KAJ7206046.1"/>
    </source>
</evidence>
<evidence type="ECO:0008006" key="3">
    <source>
        <dbReference type="Google" id="ProtNLM"/>
    </source>
</evidence>
<reference evidence="1" key="1">
    <citation type="submission" date="2023-03" db="EMBL/GenBank/DDBJ databases">
        <title>Massive genome expansion in bonnet fungi (Mycena s.s.) driven by repeated elements and novel gene families across ecological guilds.</title>
        <authorList>
            <consortium name="Lawrence Berkeley National Laboratory"/>
            <person name="Harder C.B."/>
            <person name="Miyauchi S."/>
            <person name="Viragh M."/>
            <person name="Kuo A."/>
            <person name="Thoen E."/>
            <person name="Andreopoulos B."/>
            <person name="Lu D."/>
            <person name="Skrede I."/>
            <person name="Drula E."/>
            <person name="Henrissat B."/>
            <person name="Morin E."/>
            <person name="Kohler A."/>
            <person name="Barry K."/>
            <person name="LaButti K."/>
            <person name="Morin E."/>
            <person name="Salamov A."/>
            <person name="Lipzen A."/>
            <person name="Mereny Z."/>
            <person name="Hegedus B."/>
            <person name="Baldrian P."/>
            <person name="Stursova M."/>
            <person name="Weitz H."/>
            <person name="Taylor A."/>
            <person name="Grigoriev I.V."/>
            <person name="Nagy L.G."/>
            <person name="Martin F."/>
            <person name="Kauserud H."/>
        </authorList>
    </citation>
    <scope>NUCLEOTIDE SEQUENCE</scope>
    <source>
        <strain evidence="1">9144</strain>
    </source>
</reference>
<proteinExistence type="predicted"/>
<dbReference type="EMBL" id="JARJCW010000041">
    <property type="protein sequence ID" value="KAJ7206046.1"/>
    <property type="molecule type" value="Genomic_DNA"/>
</dbReference>
<comment type="caution">
    <text evidence="1">The sequence shown here is derived from an EMBL/GenBank/DDBJ whole genome shotgun (WGS) entry which is preliminary data.</text>
</comment>
<dbReference type="AlphaFoldDB" id="A0AAD6V8U7"/>
<accession>A0AAD6V8U7</accession>
<dbReference type="Proteomes" id="UP001219525">
    <property type="component" value="Unassembled WGS sequence"/>
</dbReference>
<dbReference type="SUPFAM" id="SSF56112">
    <property type="entry name" value="Protein kinase-like (PK-like)"/>
    <property type="match status" value="1"/>
</dbReference>
<organism evidence="1 2">
    <name type="scientific">Mycena pura</name>
    <dbReference type="NCBI Taxonomy" id="153505"/>
    <lineage>
        <taxon>Eukaryota</taxon>
        <taxon>Fungi</taxon>
        <taxon>Dikarya</taxon>
        <taxon>Basidiomycota</taxon>
        <taxon>Agaricomycotina</taxon>
        <taxon>Agaricomycetes</taxon>
        <taxon>Agaricomycetidae</taxon>
        <taxon>Agaricales</taxon>
        <taxon>Marasmiineae</taxon>
        <taxon>Mycenaceae</taxon>
        <taxon>Mycena</taxon>
    </lineage>
</organism>
<name>A0AAD6V8U7_9AGAR</name>
<evidence type="ECO:0000313" key="2">
    <source>
        <dbReference type="Proteomes" id="UP001219525"/>
    </source>
</evidence>
<gene>
    <name evidence="1" type="ORF">GGX14DRAFT_644023</name>
</gene>
<dbReference type="InterPro" id="IPR011009">
    <property type="entry name" value="Kinase-like_dom_sf"/>
</dbReference>
<sequence>MAGGVSILDKKDRNAKVHVSQLVLSIERKREYEAFYTYSSSLRHRLPTSRVRLITNLKPGTLAWKIVHYEADLPVYDENLEIDGDVVSRGIPFIEMPADEDEEEDIDEDCTAELAELSLIAYDSSIHFAKKARFKAEINNLIRCRGSPHIVQLLGKTADNQLKPHLYHWIRQKDAAEPHRRNLLISGDPANGNPEIIIIDLQCFAASYSAAPELRIVKGPDGRLGWDKTLFSFASDVYSLGVCPREFILPGHHRSRMMGYDVPVPFKEIYEACTQRLPHQRPSIPDLRRMAAAIEE</sequence>
<protein>
    <recommendedName>
        <fullName evidence="3">Protein kinase domain-containing protein</fullName>
    </recommendedName>
</protein>
<keyword evidence="2" id="KW-1185">Reference proteome</keyword>
<dbReference type="Gene3D" id="1.10.510.10">
    <property type="entry name" value="Transferase(Phosphotransferase) domain 1"/>
    <property type="match status" value="1"/>
</dbReference>